<evidence type="ECO:0000313" key="1">
    <source>
        <dbReference type="EMBL" id="GAI82523.1"/>
    </source>
</evidence>
<feature type="non-terminal residue" evidence="1">
    <location>
        <position position="1"/>
    </location>
</feature>
<evidence type="ECO:0008006" key="2">
    <source>
        <dbReference type="Google" id="ProtNLM"/>
    </source>
</evidence>
<proteinExistence type="predicted"/>
<dbReference type="EMBL" id="BARW01008270">
    <property type="protein sequence ID" value="GAI82523.1"/>
    <property type="molecule type" value="Genomic_DNA"/>
</dbReference>
<sequence>DDGATKRQGIFKYVHRPRPTLLPDSYHCEIAAYKVSSLLDFPIVPPVVEREIKGTQGSLQLIVEGCFPMSQQERRGLKPPEPQKFSDALEELFVFESLVNCDRELEDIYIHESDWRVCRVDFSEAFAPEAELFALGKITRCSKTLYHNLLKLDTNEIKSCLQSHLNEEEIEALLKRRELIIDKINSLIQEKGEDAVLF</sequence>
<protein>
    <recommendedName>
        <fullName evidence="2">Aminoglycoside phosphotransferase domain-containing protein</fullName>
    </recommendedName>
</protein>
<reference evidence="1" key="1">
    <citation type="journal article" date="2014" name="Front. Microbiol.">
        <title>High frequency of phylogenetically diverse reductive dehalogenase-homologous genes in deep subseafloor sedimentary metagenomes.</title>
        <authorList>
            <person name="Kawai M."/>
            <person name="Futagami T."/>
            <person name="Toyoda A."/>
            <person name="Takaki Y."/>
            <person name="Nishi S."/>
            <person name="Hori S."/>
            <person name="Arai W."/>
            <person name="Tsubouchi T."/>
            <person name="Morono Y."/>
            <person name="Uchiyama I."/>
            <person name="Ito T."/>
            <person name="Fujiyama A."/>
            <person name="Inagaki F."/>
            <person name="Takami H."/>
        </authorList>
    </citation>
    <scope>NUCLEOTIDE SEQUENCE</scope>
    <source>
        <strain evidence="1">Expedition CK06-06</strain>
    </source>
</reference>
<accession>X1RPG3</accession>
<dbReference type="AlphaFoldDB" id="X1RPG3"/>
<organism evidence="1">
    <name type="scientific">marine sediment metagenome</name>
    <dbReference type="NCBI Taxonomy" id="412755"/>
    <lineage>
        <taxon>unclassified sequences</taxon>
        <taxon>metagenomes</taxon>
        <taxon>ecological metagenomes</taxon>
    </lineage>
</organism>
<name>X1RPG3_9ZZZZ</name>
<gene>
    <name evidence="1" type="ORF">S12H4_17005</name>
</gene>
<comment type="caution">
    <text evidence="1">The sequence shown here is derived from an EMBL/GenBank/DDBJ whole genome shotgun (WGS) entry which is preliminary data.</text>
</comment>